<dbReference type="AlphaFoldDB" id="A0A480ANS9"/>
<comment type="caution">
    <text evidence="3">The sequence shown here is derived from an EMBL/GenBank/DDBJ whole genome shotgun (WGS) entry which is preliminary data.</text>
</comment>
<feature type="chain" id="PRO_5019848099" description="DUF547 domain-containing protein" evidence="1">
    <location>
        <begin position="28"/>
        <end position="276"/>
    </location>
</feature>
<evidence type="ECO:0000256" key="1">
    <source>
        <dbReference type="SAM" id="SignalP"/>
    </source>
</evidence>
<dbReference type="RefSeq" id="WP_137733036.1">
    <property type="nucleotide sequence ID" value="NZ_BJCL01000005.1"/>
</dbReference>
<protein>
    <recommendedName>
        <fullName evidence="2">DUF547 domain-containing protein</fullName>
    </recommendedName>
</protein>
<dbReference type="GO" id="GO:0045454">
    <property type="term" value="P:cell redox homeostasis"/>
    <property type="evidence" value="ECO:0007669"/>
    <property type="project" value="TreeGrafter"/>
</dbReference>
<feature type="domain" description="DUF547" evidence="2">
    <location>
        <begin position="85"/>
        <end position="194"/>
    </location>
</feature>
<accession>A0A480ANS9</accession>
<sequence length="276" mass="30475">MTHPTRRQWLLATTTLPWLAAPAAAQALDHSHAAWTALLKKHVVLLRGGQASQVRYAGMATDRPALKAYLASLSAVDAAAFAGFGKAQQMAFLINAYNAFTVELILGKYPGLASIKDLGSLLSNPWKPKWIPLLGQTLSLDDIEHGRLRARGRYDDPRIHFAVNCASIGCPMLREEAFTGDRLDAQLAEQTRRFMSDRTRNRWDTAGGRLQVSKIFDWYGEDFRLGHQGIASLPAFLAAHADLLADAPADRVRIRSAQVPIGFLDYDWALNDAPSR</sequence>
<dbReference type="OrthoDB" id="526867at2"/>
<dbReference type="EMBL" id="BJCL01000005">
    <property type="protein sequence ID" value="GCL63299.1"/>
    <property type="molecule type" value="Genomic_DNA"/>
</dbReference>
<proteinExistence type="predicted"/>
<evidence type="ECO:0000313" key="3">
    <source>
        <dbReference type="EMBL" id="GCL63299.1"/>
    </source>
</evidence>
<keyword evidence="1" id="KW-0732">Signal</keyword>
<keyword evidence="4" id="KW-1185">Reference proteome</keyword>
<dbReference type="InterPro" id="IPR051548">
    <property type="entry name" value="Grx-like_ET"/>
</dbReference>
<dbReference type="PANTHER" id="PTHR34386:SF1">
    <property type="entry name" value="GLUTAREDOXIN-LIKE PROTEIN NRDH"/>
    <property type="match status" value="1"/>
</dbReference>
<dbReference type="Pfam" id="PF04784">
    <property type="entry name" value="DUF547"/>
    <property type="match status" value="1"/>
</dbReference>
<dbReference type="GO" id="GO:0009055">
    <property type="term" value="F:electron transfer activity"/>
    <property type="evidence" value="ECO:0007669"/>
    <property type="project" value="TreeGrafter"/>
</dbReference>
<evidence type="ECO:0000313" key="4">
    <source>
        <dbReference type="Proteomes" id="UP000301751"/>
    </source>
</evidence>
<dbReference type="PANTHER" id="PTHR34386">
    <property type="entry name" value="GLUTAREDOXIN"/>
    <property type="match status" value="1"/>
</dbReference>
<evidence type="ECO:0000259" key="2">
    <source>
        <dbReference type="Pfam" id="PF04784"/>
    </source>
</evidence>
<feature type="signal peptide" evidence="1">
    <location>
        <begin position="1"/>
        <end position="27"/>
    </location>
</feature>
<dbReference type="Proteomes" id="UP000301751">
    <property type="component" value="Unassembled WGS sequence"/>
</dbReference>
<gene>
    <name evidence="3" type="ORF">AQPW35_23800</name>
</gene>
<organism evidence="3 4">
    <name type="scientific">Pseudaquabacterium pictum</name>
    <dbReference type="NCBI Taxonomy" id="2315236"/>
    <lineage>
        <taxon>Bacteria</taxon>
        <taxon>Pseudomonadati</taxon>
        <taxon>Pseudomonadota</taxon>
        <taxon>Betaproteobacteria</taxon>
        <taxon>Burkholderiales</taxon>
        <taxon>Sphaerotilaceae</taxon>
        <taxon>Pseudaquabacterium</taxon>
    </lineage>
</organism>
<name>A0A480ANS9_9BURK</name>
<dbReference type="InterPro" id="IPR006869">
    <property type="entry name" value="DUF547"/>
</dbReference>
<reference evidence="4" key="1">
    <citation type="submission" date="2019-03" db="EMBL/GenBank/DDBJ databases">
        <title>Aquabacterium pictum sp.nov., the first bacteriochlorophyll a-containing freshwater bacterium in the genus Aquabacterium of the class Betaproteobacteria.</title>
        <authorList>
            <person name="Hirose S."/>
            <person name="Tank M."/>
            <person name="Hara E."/>
            <person name="Tamaki H."/>
            <person name="Takaichi S."/>
            <person name="Haruta S."/>
            <person name="Hanada S."/>
        </authorList>
    </citation>
    <scope>NUCLEOTIDE SEQUENCE [LARGE SCALE GENOMIC DNA]</scope>
    <source>
        <strain evidence="4">W35</strain>
    </source>
</reference>